<dbReference type="InterPro" id="IPR025631">
    <property type="entry name" value="Porin_10"/>
</dbReference>
<dbReference type="RefSeq" id="WP_303764656.1">
    <property type="nucleotide sequence ID" value="NZ_JABZGR010000037.1"/>
</dbReference>
<gene>
    <name evidence="2" type="ORF">HXK21_08585</name>
</gene>
<dbReference type="Proteomes" id="UP000704068">
    <property type="component" value="Unassembled WGS sequence"/>
</dbReference>
<dbReference type="Pfam" id="PF14121">
    <property type="entry name" value="Porin_10"/>
    <property type="match status" value="1"/>
</dbReference>
<evidence type="ECO:0000313" key="2">
    <source>
        <dbReference type="EMBL" id="MBF0971078.1"/>
    </source>
</evidence>
<reference evidence="2" key="1">
    <citation type="submission" date="2020-04" db="EMBL/GenBank/DDBJ databases">
        <title>Deep metagenomics examines the oral microbiome during advanced dental caries in children, revealing novel taxa and co-occurrences with host molecules.</title>
        <authorList>
            <person name="Baker J.L."/>
            <person name="Morton J.T."/>
            <person name="Dinis M."/>
            <person name="Alvarez R."/>
            <person name="Tran N.C."/>
            <person name="Knight R."/>
            <person name="Edlund A."/>
        </authorList>
    </citation>
    <scope>NUCLEOTIDE SEQUENCE</scope>
    <source>
        <strain evidence="2">JCVI_34_bin.1</strain>
    </source>
</reference>
<protein>
    <submittedName>
        <fullName evidence="2">Porin</fullName>
    </submittedName>
</protein>
<dbReference type="EMBL" id="JABZGR010000037">
    <property type="protein sequence ID" value="MBF0971078.1"/>
    <property type="molecule type" value="Genomic_DNA"/>
</dbReference>
<organism evidence="2 3">
    <name type="scientific">Alloprevotella tannerae</name>
    <dbReference type="NCBI Taxonomy" id="76122"/>
    <lineage>
        <taxon>Bacteria</taxon>
        <taxon>Pseudomonadati</taxon>
        <taxon>Bacteroidota</taxon>
        <taxon>Bacteroidia</taxon>
        <taxon>Bacteroidales</taxon>
        <taxon>Prevotellaceae</taxon>
        <taxon>Alloprevotella</taxon>
    </lineage>
</organism>
<feature type="signal peptide" evidence="1">
    <location>
        <begin position="1"/>
        <end position="20"/>
    </location>
</feature>
<name>A0A929X0J3_9BACT</name>
<dbReference type="AlphaFoldDB" id="A0A929X0J3"/>
<keyword evidence="1" id="KW-0732">Signal</keyword>
<evidence type="ECO:0000313" key="3">
    <source>
        <dbReference type="Proteomes" id="UP000704068"/>
    </source>
</evidence>
<feature type="chain" id="PRO_5036990195" evidence="1">
    <location>
        <begin position="21"/>
        <end position="702"/>
    </location>
</feature>
<accession>A0A929X0J3</accession>
<comment type="caution">
    <text evidence="2">The sequence shown here is derived from an EMBL/GenBank/DDBJ whole genome shotgun (WGS) entry which is preliminary data.</text>
</comment>
<proteinExistence type="predicted"/>
<evidence type="ECO:0000256" key="1">
    <source>
        <dbReference type="SAM" id="SignalP"/>
    </source>
</evidence>
<sequence length="702" mass="80928">MKRLLKILLLISCTFSAVQAQNIIQENNQQLSATDSIEKENVPEGIYAWRVDARFGAIRPAQIDTIPHLFQNQAFTDGLTGRYNFLGNLGSPRISRIFTDRNDAPTEGEFIFTNPYNFFLRTPDQILFTNTKSPFTNITLHECGDKQSGESRLKGAFSTNINKRLGMGFVIDYLYGRGYYSSQNTSQLGGTLFASYLGKNYKMHTLYSTNFLKTSENGGIENDAYITNPESFPTKYGTEDMPTNLSKTYNRMHLNTFFLTHNYSVGFSRFYDKEGKIVKTQHNKISGKLLKATDSTQTNINDSLLREEFVPVTSFIHTFQLSHNNRRFLSNLPLTEAKGFFHDFYLPADSANDLTKFLHLRNTLAIELHEGFNKWVKTGLRLFAQHDFYNFSLPDTLTTASNLTTKQYKYNYLTLGAQLLKEKGKYFRYHVLGELRTTGAKWGEFNVEGNVDFTIPFRKDSLFVNLDGHVRRWAPTFYFDHYHARNAWWDKQLNKQFSTRIGGSLHYKQTKLSLHIENIKNYPFFAQTLYPYTASSTQKYTHSVNSSQKTGNLQLIAATLTQNFHWGILHWENEITWQATSDASAYPLPSINLWTNLYLKFKIAKVLKTELGADMRFFTKYDALAYSPIVGEFAIQDPQHKVTLGNYPLINAYANFDLKRTRFYVMVSHLNYSSGNGKPFLVPHYPLNRLIFRLGISWNFIN</sequence>